<evidence type="ECO:0000256" key="5">
    <source>
        <dbReference type="ARBA" id="ARBA00022527"/>
    </source>
</evidence>
<dbReference type="GO" id="GO:0005737">
    <property type="term" value="C:cytoplasm"/>
    <property type="evidence" value="ECO:0000318"/>
    <property type="project" value="GO_Central"/>
</dbReference>
<evidence type="ECO:0000256" key="14">
    <source>
        <dbReference type="PROSITE-ProRule" id="PRU00125"/>
    </source>
</evidence>
<evidence type="ECO:0000256" key="15">
    <source>
        <dbReference type="PROSITE-ProRule" id="PRU10141"/>
    </source>
</evidence>
<dbReference type="GO" id="GO:0030036">
    <property type="term" value="P:actin cytoskeleton organization"/>
    <property type="evidence" value="ECO:0000318"/>
    <property type="project" value="GO_Central"/>
</dbReference>
<dbReference type="PROSITE" id="PS50011">
    <property type="entry name" value="PROTEIN_KINASE_DOM"/>
    <property type="match status" value="1"/>
</dbReference>
<keyword evidence="9 15" id="KW-0547">Nucleotide-binding</keyword>
<dbReference type="InterPro" id="IPR050940">
    <property type="entry name" value="Actin_reg-Ser/Thr_kinase"/>
</dbReference>
<dbReference type="FunFam" id="1.10.510.10:FF:000682">
    <property type="entry name" value="WNK lysine deficient protein kinase 4"/>
    <property type="match status" value="1"/>
</dbReference>
<evidence type="ECO:0000256" key="4">
    <source>
        <dbReference type="ARBA" id="ARBA00022490"/>
    </source>
</evidence>
<keyword evidence="13 14" id="KW-0440">LIM domain</keyword>
<evidence type="ECO:0000313" key="19">
    <source>
        <dbReference type="Proteomes" id="UP000001593"/>
    </source>
</evidence>
<evidence type="ECO:0000256" key="2">
    <source>
        <dbReference type="ARBA" id="ARBA00005843"/>
    </source>
</evidence>
<name>A7RWK9_NEMVE</name>
<dbReference type="AlphaFoldDB" id="A7RWK9"/>
<dbReference type="PROSITE" id="PS00107">
    <property type="entry name" value="PROTEIN_KINASE_ATP"/>
    <property type="match status" value="1"/>
</dbReference>
<gene>
    <name evidence="18" type="ORF">NEMVEDRAFT_v1g95939</name>
</gene>
<evidence type="ECO:0000256" key="10">
    <source>
        <dbReference type="ARBA" id="ARBA00022777"/>
    </source>
</evidence>
<feature type="binding site" evidence="15">
    <location>
        <position position="349"/>
    </location>
    <ligand>
        <name>ATP</name>
        <dbReference type="ChEBI" id="CHEBI:30616"/>
    </ligand>
</feature>
<dbReference type="GO" id="GO:0046872">
    <property type="term" value="F:metal ion binding"/>
    <property type="evidence" value="ECO:0007669"/>
    <property type="project" value="UniProtKB-KW"/>
</dbReference>
<dbReference type="EC" id="2.7.11.1" evidence="3"/>
<dbReference type="FunCoup" id="A7RWK9">
    <property type="interactions" value="607"/>
</dbReference>
<evidence type="ECO:0000259" key="17">
    <source>
        <dbReference type="PROSITE" id="PS50023"/>
    </source>
</evidence>
<evidence type="ECO:0000256" key="3">
    <source>
        <dbReference type="ARBA" id="ARBA00012513"/>
    </source>
</evidence>
<dbReference type="EMBL" id="DS469547">
    <property type="protein sequence ID" value="EDO44183.1"/>
    <property type="molecule type" value="Genomic_DNA"/>
</dbReference>
<feature type="domain" description="Protein kinase" evidence="16">
    <location>
        <begin position="320"/>
        <end position="581"/>
    </location>
</feature>
<keyword evidence="5" id="KW-0723">Serine/threonine-protein kinase</keyword>
<keyword evidence="6" id="KW-0808">Transferase</keyword>
<dbReference type="Gene3D" id="2.30.42.10">
    <property type="match status" value="1"/>
</dbReference>
<dbReference type="eggNOG" id="KOG1187">
    <property type="taxonomic scope" value="Eukaryota"/>
</dbReference>
<dbReference type="OMA" id="QRICDGQ"/>
<dbReference type="GO" id="GO:0004674">
    <property type="term" value="F:protein serine/threonine kinase activity"/>
    <property type="evidence" value="ECO:0000318"/>
    <property type="project" value="GO_Central"/>
</dbReference>
<evidence type="ECO:0000256" key="12">
    <source>
        <dbReference type="ARBA" id="ARBA00022840"/>
    </source>
</evidence>
<keyword evidence="10" id="KW-0418">Kinase</keyword>
<dbReference type="PhylomeDB" id="A7RWK9"/>
<feature type="non-terminal residue" evidence="18">
    <location>
        <position position="1"/>
    </location>
</feature>
<dbReference type="STRING" id="45351.A7RWK9"/>
<evidence type="ECO:0000256" key="6">
    <source>
        <dbReference type="ARBA" id="ARBA00022679"/>
    </source>
</evidence>
<dbReference type="Gene3D" id="2.10.110.10">
    <property type="entry name" value="Cysteine Rich Protein"/>
    <property type="match status" value="2"/>
</dbReference>
<dbReference type="PROSITE" id="PS50023">
    <property type="entry name" value="LIM_DOMAIN_2"/>
    <property type="match status" value="2"/>
</dbReference>
<comment type="similarity">
    <text evidence="2">Belongs to the protein kinase superfamily. TKL Ser/Thr protein kinase family.</text>
</comment>
<dbReference type="PANTHER" id="PTHR46485">
    <property type="entry name" value="LIM DOMAIN KINASE 1"/>
    <property type="match status" value="1"/>
</dbReference>
<dbReference type="Gene3D" id="3.30.200.20">
    <property type="entry name" value="Phosphorylase Kinase, domain 1"/>
    <property type="match status" value="1"/>
</dbReference>
<keyword evidence="12 15" id="KW-0067">ATP-binding</keyword>
<dbReference type="SMART" id="SM00132">
    <property type="entry name" value="LIM"/>
    <property type="match status" value="2"/>
</dbReference>
<dbReference type="PROSITE" id="PS00478">
    <property type="entry name" value="LIM_DOMAIN_1"/>
    <property type="match status" value="2"/>
</dbReference>
<dbReference type="GO" id="GO:0005634">
    <property type="term" value="C:nucleus"/>
    <property type="evidence" value="ECO:0000318"/>
    <property type="project" value="GO_Central"/>
</dbReference>
<dbReference type="InterPro" id="IPR000719">
    <property type="entry name" value="Prot_kinase_dom"/>
</dbReference>
<reference evidence="18 19" key="1">
    <citation type="journal article" date="2007" name="Science">
        <title>Sea anemone genome reveals ancestral eumetazoan gene repertoire and genomic organization.</title>
        <authorList>
            <person name="Putnam N.H."/>
            <person name="Srivastava M."/>
            <person name="Hellsten U."/>
            <person name="Dirks B."/>
            <person name="Chapman J."/>
            <person name="Salamov A."/>
            <person name="Terry A."/>
            <person name="Shapiro H."/>
            <person name="Lindquist E."/>
            <person name="Kapitonov V.V."/>
            <person name="Jurka J."/>
            <person name="Genikhovich G."/>
            <person name="Grigoriev I.V."/>
            <person name="Lucas S.M."/>
            <person name="Steele R.E."/>
            <person name="Finnerty J.R."/>
            <person name="Technau U."/>
            <person name="Martindale M.Q."/>
            <person name="Rokhsar D.S."/>
        </authorList>
    </citation>
    <scope>NUCLEOTIDE SEQUENCE [LARGE SCALE GENOMIC DNA]</scope>
    <source>
        <strain evidence="19">CH2 X CH6</strain>
    </source>
</reference>
<evidence type="ECO:0000256" key="1">
    <source>
        <dbReference type="ARBA" id="ARBA00004496"/>
    </source>
</evidence>
<proteinExistence type="inferred from homology"/>
<evidence type="ECO:0000256" key="11">
    <source>
        <dbReference type="ARBA" id="ARBA00022833"/>
    </source>
</evidence>
<dbReference type="GO" id="GO:0005524">
    <property type="term" value="F:ATP binding"/>
    <property type="evidence" value="ECO:0007669"/>
    <property type="project" value="UniProtKB-UniRule"/>
</dbReference>
<dbReference type="FunFam" id="3.30.200.20:FF:000038">
    <property type="entry name" value="LIM domain kinase 2"/>
    <property type="match status" value="1"/>
</dbReference>
<evidence type="ECO:0000259" key="16">
    <source>
        <dbReference type="PROSITE" id="PS50011"/>
    </source>
</evidence>
<keyword evidence="4" id="KW-0963">Cytoplasm</keyword>
<keyword evidence="19" id="KW-1185">Reference proteome</keyword>
<organism evidence="18 19">
    <name type="scientific">Nematostella vectensis</name>
    <name type="common">Starlet sea anemone</name>
    <dbReference type="NCBI Taxonomy" id="45351"/>
    <lineage>
        <taxon>Eukaryota</taxon>
        <taxon>Metazoa</taxon>
        <taxon>Cnidaria</taxon>
        <taxon>Anthozoa</taxon>
        <taxon>Hexacorallia</taxon>
        <taxon>Actiniaria</taxon>
        <taxon>Edwardsiidae</taxon>
        <taxon>Nematostella</taxon>
    </lineage>
</organism>
<dbReference type="InterPro" id="IPR001781">
    <property type="entry name" value="Znf_LIM"/>
</dbReference>
<dbReference type="PRINTS" id="PR00109">
    <property type="entry name" value="TYRKINASE"/>
</dbReference>
<dbReference type="Gene3D" id="1.10.510.10">
    <property type="entry name" value="Transferase(Phosphotransferase) domain 1"/>
    <property type="match status" value="1"/>
</dbReference>
<evidence type="ECO:0000256" key="13">
    <source>
        <dbReference type="ARBA" id="ARBA00023038"/>
    </source>
</evidence>
<evidence type="ECO:0000256" key="9">
    <source>
        <dbReference type="ARBA" id="ARBA00022741"/>
    </source>
</evidence>
<dbReference type="InterPro" id="IPR017441">
    <property type="entry name" value="Protein_kinase_ATP_BS"/>
</dbReference>
<keyword evidence="7 14" id="KW-0479">Metal-binding</keyword>
<dbReference type="InParanoid" id="A7RWK9"/>
<dbReference type="InterPro" id="IPR011009">
    <property type="entry name" value="Kinase-like_dom_sf"/>
</dbReference>
<evidence type="ECO:0000256" key="8">
    <source>
        <dbReference type="ARBA" id="ARBA00022737"/>
    </source>
</evidence>
<sequence length="599" mass="68182">MQDFPSSINYCATCGEPCIKTEYKYAIGKRFHNACFRCVVCEERLSTDFYARGSELYCKKDYLSKFNSVCHICAHNIAGLVMVIGDHKFHTECFHCQHCDSFLAVDDNYVMVERHRLLCGNCYNKETEALESTQNVSTYHSIHHLQLRQDDTKKRKIFVNVESSEKKQTGGKRRNSIVIIKDLGRDSQQRDSLLEAGDKVLEVNNMEVTDETVDQSLLDLVIAESLLHLVIAESPPSWLPVGAALTSKPDEEYNITFERNTLPRSNLTRTKDNPVLSSTSTFKFPATKIEIPPTTTQRPIQRAKSVSYFSKRAVFLPKDLIVGEVIGRGFFGQVMKVTHKTTGEVMVLKELINYDDEAKAGFLKEVALLKSLQHPNVLHFIGILYKGKTLNLIVEYIPGGTLQRVLKDKSRPLSWAQKVKISRDIAAGMAYLHEMNVMHRDLNSNNCLVHNDEEMTVVVADFGLARLHQEEPLSHAIPPAPKKRYTVVGTPYWMAPEMFNGRDYDHRVDIFAFCIVACEIIGRVEADPDYLPRKKDFTVDEDSFRMKFCAGCPAVFYKLAFLCGHLDPDKRPPFETVREWLDAIYLHLEVGLPLPDEIE</sequence>
<comment type="subcellular location">
    <subcellularLocation>
        <location evidence="1">Cytoplasm</location>
    </subcellularLocation>
</comment>
<dbReference type="Pfam" id="PF00412">
    <property type="entry name" value="LIM"/>
    <property type="match status" value="2"/>
</dbReference>
<protein>
    <recommendedName>
        <fullName evidence="3">non-specific serine/threonine protein kinase</fullName>
        <ecNumber evidence="3">2.7.11.1</ecNumber>
    </recommendedName>
</protein>
<dbReference type="PANTHER" id="PTHR46485:SF4">
    <property type="entry name" value="LIM DOMAIN KINASE 1"/>
    <property type="match status" value="1"/>
</dbReference>
<dbReference type="HOGENOM" id="CLU_000288_7_23_1"/>
<feature type="domain" description="LIM zinc-binding" evidence="17">
    <location>
        <begin position="9"/>
        <end position="68"/>
    </location>
</feature>
<accession>A7RWK9</accession>
<dbReference type="SUPFAM" id="SSF57716">
    <property type="entry name" value="Glucocorticoid receptor-like (DNA-binding domain)"/>
    <property type="match status" value="2"/>
</dbReference>
<dbReference type="CDD" id="cd09365">
    <property type="entry name" value="LIM2_LIMK"/>
    <property type="match status" value="1"/>
</dbReference>
<evidence type="ECO:0000313" key="18">
    <source>
        <dbReference type="EMBL" id="EDO44183.1"/>
    </source>
</evidence>
<evidence type="ECO:0000256" key="7">
    <source>
        <dbReference type="ARBA" id="ARBA00022723"/>
    </source>
</evidence>
<dbReference type="InterPro" id="IPR036034">
    <property type="entry name" value="PDZ_sf"/>
</dbReference>
<keyword evidence="11 14" id="KW-0862">Zinc</keyword>
<dbReference type="SUPFAM" id="SSF56112">
    <property type="entry name" value="Protein kinase-like (PK-like)"/>
    <property type="match status" value="1"/>
</dbReference>
<dbReference type="Pfam" id="PF07714">
    <property type="entry name" value="PK_Tyr_Ser-Thr"/>
    <property type="match status" value="1"/>
</dbReference>
<feature type="domain" description="LIM zinc-binding" evidence="17">
    <location>
        <begin position="69"/>
        <end position="129"/>
    </location>
</feature>
<dbReference type="Proteomes" id="UP000001593">
    <property type="component" value="Unassembled WGS sequence"/>
</dbReference>
<keyword evidence="8" id="KW-0677">Repeat</keyword>
<dbReference type="InterPro" id="IPR001245">
    <property type="entry name" value="Ser-Thr/Tyr_kinase_cat_dom"/>
</dbReference>